<evidence type="ECO:0000256" key="1">
    <source>
        <dbReference type="ARBA" id="ARBA00022694"/>
    </source>
</evidence>
<evidence type="ECO:0000256" key="4">
    <source>
        <dbReference type="ARBA" id="ARBA00022801"/>
    </source>
</evidence>
<evidence type="ECO:0000313" key="6">
    <source>
        <dbReference type="EMBL" id="BBA17066.1"/>
    </source>
</evidence>
<dbReference type="InterPro" id="IPR000100">
    <property type="entry name" value="RNase_P"/>
</dbReference>
<dbReference type="Gene3D" id="3.30.230.10">
    <property type="match status" value="1"/>
</dbReference>
<protein>
    <submittedName>
        <fullName evidence="6">Uncharacterized protein</fullName>
    </submittedName>
</protein>
<dbReference type="InterPro" id="IPR020568">
    <property type="entry name" value="Ribosomal_Su5_D2-typ_SF"/>
</dbReference>
<keyword evidence="7" id="KW-1185">Reference proteome</keyword>
<name>A0A224AB30_9FLAO</name>
<dbReference type="SUPFAM" id="SSF54211">
    <property type="entry name" value="Ribosomal protein S5 domain 2-like"/>
    <property type="match status" value="1"/>
</dbReference>
<keyword evidence="3" id="KW-0255">Endonuclease</keyword>
<keyword evidence="1" id="KW-0819">tRNA processing</keyword>
<dbReference type="GO" id="GO:0000049">
    <property type="term" value="F:tRNA binding"/>
    <property type="evidence" value="ECO:0007669"/>
    <property type="project" value="InterPro"/>
</dbReference>
<keyword evidence="5" id="KW-0694">RNA-binding</keyword>
<organism evidence="6 7">
    <name type="scientific">Blattabacterium cuenoti STAT</name>
    <dbReference type="NCBI Taxonomy" id="1457030"/>
    <lineage>
        <taxon>Bacteria</taxon>
        <taxon>Pseudomonadati</taxon>
        <taxon>Bacteroidota</taxon>
        <taxon>Flavobacteriia</taxon>
        <taxon>Flavobacteriales</taxon>
        <taxon>Blattabacteriaceae</taxon>
        <taxon>Blattabacterium</taxon>
    </lineage>
</organism>
<reference evidence="6 7" key="1">
    <citation type="submission" date="2014-06" db="EMBL/GenBank/DDBJ databases">
        <title>Genome sequence of the intracellular symbiont Blattabacterium cuenoti, strain STAT from the wood feeding cockroach Salganea taiwanensis taiwanensis.</title>
        <authorList>
            <person name="Kinjo Y."/>
            <person name="Ohkuma M."/>
            <person name="Tokuda G."/>
        </authorList>
    </citation>
    <scope>NUCLEOTIDE SEQUENCE [LARGE SCALE GENOMIC DNA]</scope>
    <source>
        <strain evidence="6 7">STAT</strain>
    </source>
</reference>
<evidence type="ECO:0000256" key="3">
    <source>
        <dbReference type="ARBA" id="ARBA00022759"/>
    </source>
</evidence>
<dbReference type="GO" id="GO:0008033">
    <property type="term" value="P:tRNA processing"/>
    <property type="evidence" value="ECO:0007669"/>
    <property type="project" value="UniProtKB-KW"/>
</dbReference>
<gene>
    <name evidence="6" type="ORF">STAT_128</name>
</gene>
<dbReference type="Proteomes" id="UP000263619">
    <property type="component" value="Chromosome"/>
</dbReference>
<sequence length="124" mass="15096">MNMIENLIQKKKIFEELIKNGKYLFEYPILSIFLLKKIDNEKNLSPNLIGILVKKIFFKKSVHRNRIRRLLKASFFLNKSIIENYIKNQKFYIIFIYKAFYLPEFNNINKSVIKTFNKITKNYY</sequence>
<dbReference type="AlphaFoldDB" id="A0A224AB30"/>
<dbReference type="GO" id="GO:0004526">
    <property type="term" value="F:ribonuclease P activity"/>
    <property type="evidence" value="ECO:0007669"/>
    <property type="project" value="InterPro"/>
</dbReference>
<dbReference type="InterPro" id="IPR014721">
    <property type="entry name" value="Ribsml_uS5_D2-typ_fold_subgr"/>
</dbReference>
<evidence type="ECO:0000313" key="7">
    <source>
        <dbReference type="Proteomes" id="UP000263619"/>
    </source>
</evidence>
<accession>A0A224AB30</accession>
<evidence type="ECO:0000256" key="2">
    <source>
        <dbReference type="ARBA" id="ARBA00022722"/>
    </source>
</evidence>
<dbReference type="EMBL" id="AP014608">
    <property type="protein sequence ID" value="BBA17066.1"/>
    <property type="molecule type" value="Genomic_DNA"/>
</dbReference>
<evidence type="ECO:0000256" key="5">
    <source>
        <dbReference type="ARBA" id="ARBA00022884"/>
    </source>
</evidence>
<keyword evidence="4" id="KW-0378">Hydrolase</keyword>
<keyword evidence="2" id="KW-0540">Nuclease</keyword>
<proteinExistence type="predicted"/>
<dbReference type="Pfam" id="PF00825">
    <property type="entry name" value="Ribonuclease_P"/>
    <property type="match status" value="1"/>
</dbReference>